<dbReference type="Pfam" id="PF01497">
    <property type="entry name" value="Peripla_BP_2"/>
    <property type="match status" value="1"/>
</dbReference>
<keyword evidence="3" id="KW-0813">Transport</keyword>
<dbReference type="EMBL" id="LDQC01000044">
    <property type="protein sequence ID" value="KTR06988.1"/>
    <property type="molecule type" value="Genomic_DNA"/>
</dbReference>
<dbReference type="GO" id="GO:0030288">
    <property type="term" value="C:outer membrane-bounded periplasmic space"/>
    <property type="evidence" value="ECO:0007669"/>
    <property type="project" value="TreeGrafter"/>
</dbReference>
<sequence length="353" mass="36648">MLVVTLPRRPLRALVLAAAVACALALAGCSGPSGTDTAPDGGGGGGAKATGWSYQDATGTTIRLDRRPERVVALDDVAISMVRYGLHPVGTFGRLPLAADSRWDGLDTDGIADIGSASTTDGDGDGSDGVDVDRVAALHPDLIITTIAPVDAAGTLPSGHVGTGIADTEQQRELAEIAPVAEVRWGGDGAEVVRDVTDLARSLGAEQSVVDAAETEFDDAASALESATRDHDVRLTALYADHDGVYVARPEDVPALQLLASHGADLTVPGPKGYAWGVYSWPNAGKVRGDVLLLSDQGYQADDLVEQPTFADQPALVAGQVHPWTSPVLDYASQAAAMRQLATWITESEPLDR</sequence>
<feature type="chain" id="PRO_5039559185" description="Fe/B12 periplasmic-binding domain-containing protein" evidence="5">
    <location>
        <begin position="28"/>
        <end position="353"/>
    </location>
</feature>
<evidence type="ECO:0000256" key="4">
    <source>
        <dbReference type="ARBA" id="ARBA00022729"/>
    </source>
</evidence>
<evidence type="ECO:0000256" key="2">
    <source>
        <dbReference type="ARBA" id="ARBA00008814"/>
    </source>
</evidence>
<dbReference type="InterPro" id="IPR051313">
    <property type="entry name" value="Bact_iron-sidero_bind"/>
</dbReference>
<dbReference type="PANTHER" id="PTHR30532:SF24">
    <property type="entry name" value="FERRIC ENTEROBACTIN-BINDING PERIPLASMIC PROTEIN FEPB"/>
    <property type="match status" value="1"/>
</dbReference>
<dbReference type="GO" id="GO:1901678">
    <property type="term" value="P:iron coordination entity transport"/>
    <property type="evidence" value="ECO:0007669"/>
    <property type="project" value="UniProtKB-ARBA"/>
</dbReference>
<dbReference type="PATRIC" id="fig|33881.3.peg.2042"/>
<name>A0A175RUJ4_9MICO</name>
<feature type="signal peptide" evidence="5">
    <location>
        <begin position="1"/>
        <end position="27"/>
    </location>
</feature>
<dbReference type="Gene3D" id="3.40.50.1980">
    <property type="entry name" value="Nitrogenase molybdenum iron protein domain"/>
    <property type="match status" value="2"/>
</dbReference>
<evidence type="ECO:0000313" key="7">
    <source>
        <dbReference type="EMBL" id="KTR06988.1"/>
    </source>
</evidence>
<dbReference type="InterPro" id="IPR002491">
    <property type="entry name" value="ABC_transptr_periplasmic_BD"/>
</dbReference>
<dbReference type="STRING" id="33881.NS184_08560"/>
<keyword evidence="4 5" id="KW-0732">Signal</keyword>
<protein>
    <recommendedName>
        <fullName evidence="6">Fe/B12 periplasmic-binding domain-containing protein</fullName>
    </recommendedName>
</protein>
<dbReference type="AlphaFoldDB" id="A0A175RUJ4"/>
<feature type="domain" description="Fe/B12 periplasmic-binding" evidence="6">
    <location>
        <begin position="124"/>
        <end position="324"/>
    </location>
</feature>
<evidence type="ECO:0000256" key="1">
    <source>
        <dbReference type="ARBA" id="ARBA00004196"/>
    </source>
</evidence>
<comment type="similarity">
    <text evidence="2">Belongs to the bacterial solute-binding protein 8 family.</text>
</comment>
<dbReference type="SUPFAM" id="SSF53807">
    <property type="entry name" value="Helical backbone' metal receptor"/>
    <property type="match status" value="1"/>
</dbReference>
<gene>
    <name evidence="7" type="ORF">NS184_08560</name>
</gene>
<dbReference type="Proteomes" id="UP000078252">
    <property type="component" value="Unassembled WGS sequence"/>
</dbReference>
<organism evidence="7 8">
    <name type="scientific">Curtobacterium luteum</name>
    <dbReference type="NCBI Taxonomy" id="33881"/>
    <lineage>
        <taxon>Bacteria</taxon>
        <taxon>Bacillati</taxon>
        <taxon>Actinomycetota</taxon>
        <taxon>Actinomycetes</taxon>
        <taxon>Micrococcales</taxon>
        <taxon>Microbacteriaceae</taxon>
        <taxon>Curtobacterium</taxon>
    </lineage>
</organism>
<dbReference type="PANTHER" id="PTHR30532">
    <property type="entry name" value="IRON III DICITRATE-BINDING PERIPLASMIC PROTEIN"/>
    <property type="match status" value="1"/>
</dbReference>
<proteinExistence type="inferred from homology"/>
<evidence type="ECO:0000256" key="5">
    <source>
        <dbReference type="SAM" id="SignalP"/>
    </source>
</evidence>
<comment type="caution">
    <text evidence="7">The sequence shown here is derived from an EMBL/GenBank/DDBJ whole genome shotgun (WGS) entry which is preliminary data.</text>
</comment>
<comment type="subcellular location">
    <subcellularLocation>
        <location evidence="1">Cell envelope</location>
    </subcellularLocation>
</comment>
<accession>A0A175RUJ4</accession>
<reference evidence="7 8" key="1">
    <citation type="journal article" date="2016" name="Front. Microbiol.">
        <title>Genomic Resource of Rice Seed Associated Bacteria.</title>
        <authorList>
            <person name="Midha S."/>
            <person name="Bansal K."/>
            <person name="Sharma S."/>
            <person name="Kumar N."/>
            <person name="Patil P.P."/>
            <person name="Chaudhry V."/>
            <person name="Patil P.B."/>
        </authorList>
    </citation>
    <scope>NUCLEOTIDE SEQUENCE [LARGE SCALE GENOMIC DNA]</scope>
    <source>
        <strain evidence="7 8">NS184</strain>
    </source>
</reference>
<evidence type="ECO:0000259" key="6">
    <source>
        <dbReference type="Pfam" id="PF01497"/>
    </source>
</evidence>
<evidence type="ECO:0000313" key="8">
    <source>
        <dbReference type="Proteomes" id="UP000078252"/>
    </source>
</evidence>
<evidence type="ECO:0000256" key="3">
    <source>
        <dbReference type="ARBA" id="ARBA00022448"/>
    </source>
</evidence>